<sequence>MTSDTARIKATLAQERQFHPVVAVVGVGYVGSHLVEAFARVYEVIAFDVSKQRIEKIAQQFSGSAAVRTTSHAPDLAAANAILISVPTPLNHDKTIDTTFLEIAIRTIAQHVRPGVTVVVESTVAIGMTRELLSFLVATKHAKVGMSPERVDPGRKFPAFQSIPKIISGIDSPSLAAVHQLYGRVFDHLIPVSSLEAAEMTKLYENCQRMVCAAYANEMADACASLGIDEWEVSRAAASKPFGYQPFWPGPGVGGPCIPVNPYYLLKTCNMPILQHATETSWRRPSEIVDRLMRVLENKRGTTGARRPLSNLKMRVLVVGVGFKRGQSMLHNSPGVAAIQFLLGKYDLDVEFADPLVDQTALAYVPKLNTSVDWNKNSLEEFAGILVTVDQVGLDMHLLDLLEGVIVHNYSPRSYTLASL</sequence>
<evidence type="ECO:0000259" key="3">
    <source>
        <dbReference type="Pfam" id="PF00984"/>
    </source>
</evidence>
<dbReference type="HOGENOM" id="CLU_023810_0_1_1"/>
<evidence type="ECO:0000256" key="1">
    <source>
        <dbReference type="ARBA" id="ARBA00006601"/>
    </source>
</evidence>
<evidence type="ECO:0000313" key="5">
    <source>
        <dbReference type="EMBL" id="EMF15894.1"/>
    </source>
</evidence>
<name>M3DDK2_SPHMS</name>
<organism evidence="5 6">
    <name type="scientific">Sphaerulina musiva (strain SO2202)</name>
    <name type="common">Poplar stem canker fungus</name>
    <name type="synonym">Septoria musiva</name>
    <dbReference type="NCBI Taxonomy" id="692275"/>
    <lineage>
        <taxon>Eukaryota</taxon>
        <taxon>Fungi</taxon>
        <taxon>Dikarya</taxon>
        <taxon>Ascomycota</taxon>
        <taxon>Pezizomycotina</taxon>
        <taxon>Dothideomycetes</taxon>
        <taxon>Dothideomycetidae</taxon>
        <taxon>Mycosphaerellales</taxon>
        <taxon>Mycosphaerellaceae</taxon>
        <taxon>Sphaerulina</taxon>
    </lineage>
</organism>
<dbReference type="InterPro" id="IPR014026">
    <property type="entry name" value="UDP-Glc/GDP-Man_DH_dimer"/>
</dbReference>
<dbReference type="PIRSF" id="PIRSF000124">
    <property type="entry name" value="UDPglc_GDPman_dh"/>
    <property type="match status" value="1"/>
</dbReference>
<dbReference type="OMA" id="IDPWFIV"/>
<reference evidence="5 6" key="1">
    <citation type="journal article" date="2012" name="PLoS Pathog.">
        <title>Diverse lifestyles and strategies of plant pathogenesis encoded in the genomes of eighteen Dothideomycetes fungi.</title>
        <authorList>
            <person name="Ohm R.A."/>
            <person name="Feau N."/>
            <person name="Henrissat B."/>
            <person name="Schoch C.L."/>
            <person name="Horwitz B.A."/>
            <person name="Barry K.W."/>
            <person name="Condon B.J."/>
            <person name="Copeland A.C."/>
            <person name="Dhillon B."/>
            <person name="Glaser F."/>
            <person name="Hesse C.N."/>
            <person name="Kosti I."/>
            <person name="LaButti K."/>
            <person name="Lindquist E.A."/>
            <person name="Lucas S."/>
            <person name="Salamov A.A."/>
            <person name="Bradshaw R.E."/>
            <person name="Ciuffetti L."/>
            <person name="Hamelin R.C."/>
            <person name="Kema G.H.J."/>
            <person name="Lawrence C."/>
            <person name="Scott J.A."/>
            <person name="Spatafora J.W."/>
            <person name="Turgeon B.G."/>
            <person name="de Wit P.J.G.M."/>
            <person name="Zhong S."/>
            <person name="Goodwin S.B."/>
            <person name="Grigoriev I.V."/>
        </authorList>
    </citation>
    <scope>NUCLEOTIDE SEQUENCE [LARGE SCALE GENOMIC DNA]</scope>
    <source>
        <strain evidence="5 6">SO2202</strain>
    </source>
</reference>
<gene>
    <name evidence="5" type="ORF">SEPMUDRAFT_61226</name>
</gene>
<evidence type="ECO:0000256" key="2">
    <source>
        <dbReference type="PIRNR" id="PIRNR000124"/>
    </source>
</evidence>
<dbReference type="InterPro" id="IPR028359">
    <property type="entry name" value="UDP_ManNAc/GlcNAc_DH"/>
</dbReference>
<dbReference type="SUPFAM" id="SSF51735">
    <property type="entry name" value="NAD(P)-binding Rossmann-fold domains"/>
    <property type="match status" value="1"/>
</dbReference>
<dbReference type="InterPro" id="IPR008927">
    <property type="entry name" value="6-PGluconate_DH-like_C_sf"/>
</dbReference>
<feature type="domain" description="UDP-glucose/GDP-mannose dehydrogenase dimerisation" evidence="3">
    <location>
        <begin position="197"/>
        <end position="270"/>
    </location>
</feature>
<dbReference type="Proteomes" id="UP000016931">
    <property type="component" value="Unassembled WGS sequence"/>
</dbReference>
<dbReference type="GO" id="GO:0051287">
    <property type="term" value="F:NAD binding"/>
    <property type="evidence" value="ECO:0007669"/>
    <property type="project" value="InterPro"/>
</dbReference>
<dbReference type="PANTHER" id="PTHR43491:SF2">
    <property type="entry name" value="UDP-N-ACETYL-D-MANNOSAMINE DEHYDROGENASE"/>
    <property type="match status" value="1"/>
</dbReference>
<dbReference type="GO" id="GO:0016616">
    <property type="term" value="F:oxidoreductase activity, acting on the CH-OH group of donors, NAD or NADP as acceptor"/>
    <property type="evidence" value="ECO:0007669"/>
    <property type="project" value="InterPro"/>
</dbReference>
<dbReference type="PIRSF" id="PIRSF500136">
    <property type="entry name" value="UDP_ManNAc_DH"/>
    <property type="match status" value="1"/>
</dbReference>
<dbReference type="RefSeq" id="XP_016764015.1">
    <property type="nucleotide sequence ID" value="XM_016909555.1"/>
</dbReference>
<dbReference type="InterPro" id="IPR017476">
    <property type="entry name" value="UDP-Glc/GDP-Man"/>
</dbReference>
<evidence type="ECO:0000313" key="6">
    <source>
        <dbReference type="Proteomes" id="UP000016931"/>
    </source>
</evidence>
<dbReference type="InterPro" id="IPR036291">
    <property type="entry name" value="NAD(P)-bd_dom_sf"/>
</dbReference>
<dbReference type="Pfam" id="PF03721">
    <property type="entry name" value="UDPG_MGDP_dh_N"/>
    <property type="match status" value="1"/>
</dbReference>
<dbReference type="eggNOG" id="KOG2666">
    <property type="taxonomic scope" value="Eukaryota"/>
</dbReference>
<protein>
    <submittedName>
        <fullName evidence="5">Nucleotide sugar dehydrogenase</fullName>
    </submittedName>
</protein>
<dbReference type="PANTHER" id="PTHR43491">
    <property type="entry name" value="UDP-N-ACETYL-D-MANNOSAMINE DEHYDROGENASE"/>
    <property type="match status" value="1"/>
</dbReference>
<dbReference type="GO" id="GO:0000271">
    <property type="term" value="P:polysaccharide biosynthetic process"/>
    <property type="evidence" value="ECO:0007669"/>
    <property type="project" value="InterPro"/>
</dbReference>
<dbReference type="GeneID" id="27906692"/>
<dbReference type="AlphaFoldDB" id="M3DDK2"/>
<dbReference type="SUPFAM" id="SSF48179">
    <property type="entry name" value="6-phosphogluconate dehydrogenase C-terminal domain-like"/>
    <property type="match status" value="1"/>
</dbReference>
<dbReference type="Gene3D" id="3.40.50.720">
    <property type="entry name" value="NAD(P)-binding Rossmann-like Domain"/>
    <property type="match status" value="2"/>
</dbReference>
<evidence type="ECO:0000259" key="4">
    <source>
        <dbReference type="Pfam" id="PF03721"/>
    </source>
</evidence>
<proteinExistence type="inferred from homology"/>
<dbReference type="OrthoDB" id="5059218at2759"/>
<accession>M3DDK2</accession>
<feature type="domain" description="UDP-glucose/GDP-mannose dehydrogenase N-terminal" evidence="4">
    <location>
        <begin position="22"/>
        <end position="176"/>
    </location>
</feature>
<keyword evidence="6" id="KW-1185">Reference proteome</keyword>
<dbReference type="STRING" id="692275.M3DDK2"/>
<dbReference type="EMBL" id="KB456261">
    <property type="protein sequence ID" value="EMF15894.1"/>
    <property type="molecule type" value="Genomic_DNA"/>
</dbReference>
<dbReference type="GO" id="GO:0016628">
    <property type="term" value="F:oxidoreductase activity, acting on the CH-CH group of donors, NAD or NADP as acceptor"/>
    <property type="evidence" value="ECO:0007669"/>
    <property type="project" value="InterPro"/>
</dbReference>
<dbReference type="Pfam" id="PF00984">
    <property type="entry name" value="UDPG_MGDP_dh"/>
    <property type="match status" value="1"/>
</dbReference>
<dbReference type="NCBIfam" id="TIGR03026">
    <property type="entry name" value="NDP-sugDHase"/>
    <property type="match status" value="1"/>
</dbReference>
<dbReference type="InterPro" id="IPR001732">
    <property type="entry name" value="UDP-Glc/GDP-Man_DH_N"/>
</dbReference>
<comment type="similarity">
    <text evidence="1 2">Belongs to the UDP-glucose/GDP-mannose dehydrogenase family.</text>
</comment>